<gene>
    <name evidence="2" type="ORF">SAMN02746066_03424</name>
</gene>
<feature type="transmembrane region" description="Helical" evidence="1">
    <location>
        <begin position="65"/>
        <end position="87"/>
    </location>
</feature>
<evidence type="ECO:0000256" key="1">
    <source>
        <dbReference type="SAM" id="Phobius"/>
    </source>
</evidence>
<name>A0A1M7LV99_9FIRM</name>
<dbReference type="STRING" id="1120996.SAMN02746066_03424"/>
<protein>
    <submittedName>
        <fullName evidence="2">Uncharacterized protein</fullName>
    </submittedName>
</protein>
<accession>A0A1M7LV99</accession>
<dbReference type="EMBL" id="FRCP01000018">
    <property type="protein sequence ID" value="SHM82046.1"/>
    <property type="molecule type" value="Genomic_DNA"/>
</dbReference>
<sequence>MEINITTILMAIALLAFVVSVFTEVTKNISIFKKIPTDMQVLTVSVLLTVISYFAYVSYSSAKVIWYYVIGSIIIGLFVAFVAMYGWDKFSQLWDRFKSTGGGNNENK</sequence>
<reference evidence="2 3" key="1">
    <citation type="submission" date="2016-11" db="EMBL/GenBank/DDBJ databases">
        <authorList>
            <person name="Jaros S."/>
            <person name="Januszkiewicz K."/>
            <person name="Wedrychowicz H."/>
        </authorList>
    </citation>
    <scope>NUCLEOTIDE SEQUENCE [LARGE SCALE GENOMIC DNA]</scope>
    <source>
        <strain evidence="2 3">DSM 15930</strain>
    </source>
</reference>
<feature type="transmembrane region" description="Helical" evidence="1">
    <location>
        <begin position="6"/>
        <end position="25"/>
    </location>
</feature>
<dbReference type="RefSeq" id="WP_073289620.1">
    <property type="nucleotide sequence ID" value="NZ_FRCP01000018.1"/>
</dbReference>
<dbReference type="Proteomes" id="UP000184038">
    <property type="component" value="Unassembled WGS sequence"/>
</dbReference>
<feature type="transmembrane region" description="Helical" evidence="1">
    <location>
        <begin position="37"/>
        <end position="59"/>
    </location>
</feature>
<dbReference type="OrthoDB" id="2062605at2"/>
<organism evidence="2 3">
    <name type="scientific">Anaerosporobacter mobilis DSM 15930</name>
    <dbReference type="NCBI Taxonomy" id="1120996"/>
    <lineage>
        <taxon>Bacteria</taxon>
        <taxon>Bacillati</taxon>
        <taxon>Bacillota</taxon>
        <taxon>Clostridia</taxon>
        <taxon>Lachnospirales</taxon>
        <taxon>Lachnospiraceae</taxon>
        <taxon>Anaerosporobacter</taxon>
    </lineage>
</organism>
<keyword evidence="3" id="KW-1185">Reference proteome</keyword>
<keyword evidence="1" id="KW-0812">Transmembrane</keyword>
<evidence type="ECO:0000313" key="2">
    <source>
        <dbReference type="EMBL" id="SHM82046.1"/>
    </source>
</evidence>
<keyword evidence="1" id="KW-1133">Transmembrane helix</keyword>
<dbReference type="AlphaFoldDB" id="A0A1M7LV99"/>
<proteinExistence type="predicted"/>
<keyword evidence="1" id="KW-0472">Membrane</keyword>
<evidence type="ECO:0000313" key="3">
    <source>
        <dbReference type="Proteomes" id="UP000184038"/>
    </source>
</evidence>